<evidence type="ECO:0000313" key="5">
    <source>
        <dbReference type="WBParaSite" id="GPUH_0000951301-mRNA-1"/>
    </source>
</evidence>
<dbReference type="AlphaFoldDB" id="A0A183DLB1"/>
<evidence type="ECO:0000313" key="3">
    <source>
        <dbReference type="EMBL" id="VDK73191.1"/>
    </source>
</evidence>
<dbReference type="Pfam" id="PF06991">
    <property type="entry name" value="MFAP1"/>
    <property type="match status" value="1"/>
</dbReference>
<dbReference type="InterPro" id="IPR009730">
    <property type="entry name" value="MFAP1_C"/>
</dbReference>
<evidence type="ECO:0000313" key="4">
    <source>
        <dbReference type="Proteomes" id="UP000271098"/>
    </source>
</evidence>
<sequence length="70" mass="8519">MTEDERKQYLRMNPRIITNLQKKGKYKFLQKYFHRGAFYLDVEDDVLKRDFAEATLEDQFDKSVLPKVMQ</sequence>
<reference evidence="3 4" key="2">
    <citation type="submission" date="2018-11" db="EMBL/GenBank/DDBJ databases">
        <authorList>
            <consortium name="Pathogen Informatics"/>
        </authorList>
    </citation>
    <scope>NUCLEOTIDE SEQUENCE [LARGE SCALE GENOMIC DNA]</scope>
</reference>
<evidence type="ECO:0000256" key="1">
    <source>
        <dbReference type="ARBA" id="ARBA00008155"/>
    </source>
</evidence>
<evidence type="ECO:0000259" key="2">
    <source>
        <dbReference type="Pfam" id="PF06991"/>
    </source>
</evidence>
<name>A0A183DLB1_9BILA</name>
<protein>
    <submittedName>
        <fullName evidence="5">MFAP1 domain-containing protein</fullName>
    </submittedName>
</protein>
<dbReference type="Proteomes" id="UP000271098">
    <property type="component" value="Unassembled WGS sequence"/>
</dbReference>
<dbReference type="PANTHER" id="PTHR15327">
    <property type="entry name" value="MICROFIBRIL-ASSOCIATED PROTEIN"/>
    <property type="match status" value="1"/>
</dbReference>
<dbReference type="EMBL" id="UYRT01031368">
    <property type="protein sequence ID" value="VDK73191.1"/>
    <property type="molecule type" value="Genomic_DNA"/>
</dbReference>
<organism evidence="5">
    <name type="scientific">Gongylonema pulchrum</name>
    <dbReference type="NCBI Taxonomy" id="637853"/>
    <lineage>
        <taxon>Eukaryota</taxon>
        <taxon>Metazoa</taxon>
        <taxon>Ecdysozoa</taxon>
        <taxon>Nematoda</taxon>
        <taxon>Chromadorea</taxon>
        <taxon>Rhabditida</taxon>
        <taxon>Spirurina</taxon>
        <taxon>Spiruromorpha</taxon>
        <taxon>Spiruroidea</taxon>
        <taxon>Gongylonematidae</taxon>
        <taxon>Gongylonema</taxon>
    </lineage>
</organism>
<proteinExistence type="inferred from homology"/>
<accession>A0A183DLB1</accession>
<feature type="domain" description="Micro-fibrillar-associated protein 1 C-terminal" evidence="2">
    <location>
        <begin position="1"/>
        <end position="70"/>
    </location>
</feature>
<comment type="similarity">
    <text evidence="1">Belongs to the MFAP1 family.</text>
</comment>
<dbReference type="InterPro" id="IPR033194">
    <property type="entry name" value="MFAP1"/>
</dbReference>
<keyword evidence="4" id="KW-1185">Reference proteome</keyword>
<dbReference type="WBParaSite" id="GPUH_0000951301-mRNA-1">
    <property type="protein sequence ID" value="GPUH_0000951301-mRNA-1"/>
    <property type="gene ID" value="GPUH_0000951301"/>
</dbReference>
<gene>
    <name evidence="3" type="ORF">GPUH_LOCUS9504</name>
</gene>
<reference evidence="5" key="1">
    <citation type="submission" date="2016-06" db="UniProtKB">
        <authorList>
            <consortium name="WormBaseParasite"/>
        </authorList>
    </citation>
    <scope>IDENTIFICATION</scope>
</reference>
<dbReference type="OrthoDB" id="1111734at2759"/>